<keyword evidence="3" id="KW-1185">Reference proteome</keyword>
<dbReference type="Gene3D" id="3.40.50.10490">
    <property type="entry name" value="Glucose-6-phosphate isomerase like protein, domain 1"/>
    <property type="match status" value="1"/>
</dbReference>
<dbReference type="GO" id="GO:0097367">
    <property type="term" value="F:carbohydrate derivative binding"/>
    <property type="evidence" value="ECO:0007669"/>
    <property type="project" value="InterPro"/>
</dbReference>
<dbReference type="GO" id="GO:0006047">
    <property type="term" value="P:UDP-N-acetylglucosamine metabolic process"/>
    <property type="evidence" value="ECO:0007669"/>
    <property type="project" value="TreeGrafter"/>
</dbReference>
<name>A0A0U9HKX0_9FIRM</name>
<dbReference type="CDD" id="cd05710">
    <property type="entry name" value="SIS_1"/>
    <property type="match status" value="1"/>
</dbReference>
<dbReference type="Proteomes" id="UP000062160">
    <property type="component" value="Unassembled WGS sequence"/>
</dbReference>
<dbReference type="CDD" id="cd05009">
    <property type="entry name" value="SIS_GlmS_GlmD_2"/>
    <property type="match status" value="1"/>
</dbReference>
<dbReference type="Gene3D" id="1.10.10.2240">
    <property type="match status" value="1"/>
</dbReference>
<dbReference type="GO" id="GO:0006487">
    <property type="term" value="P:protein N-linked glycosylation"/>
    <property type="evidence" value="ECO:0007669"/>
    <property type="project" value="TreeGrafter"/>
</dbReference>
<dbReference type="InterPro" id="IPR035488">
    <property type="entry name" value="FrlB_SIS"/>
</dbReference>
<feature type="domain" description="SIS" evidence="1">
    <location>
        <begin position="6"/>
        <end position="150"/>
    </location>
</feature>
<dbReference type="OrthoDB" id="9782098at2"/>
<dbReference type="PANTHER" id="PTHR10937:SF14">
    <property type="entry name" value="FRUCTOSELYSINE 6-PHOSPHATE DEGLYCASE"/>
    <property type="match status" value="1"/>
</dbReference>
<gene>
    <name evidence="2" type="ORF">TSYNT_698</name>
</gene>
<dbReference type="Gene3D" id="3.40.50.12570">
    <property type="match status" value="1"/>
</dbReference>
<proteinExistence type="predicted"/>
<dbReference type="EMBL" id="DF977000">
    <property type="protein sequence ID" value="GAQ24719.1"/>
    <property type="molecule type" value="Genomic_DNA"/>
</dbReference>
<dbReference type="RefSeq" id="WP_059031807.1">
    <property type="nucleotide sequence ID" value="NZ_DF977000.1"/>
</dbReference>
<dbReference type="GO" id="GO:0006002">
    <property type="term" value="P:fructose 6-phosphate metabolic process"/>
    <property type="evidence" value="ECO:0007669"/>
    <property type="project" value="TreeGrafter"/>
</dbReference>
<evidence type="ECO:0000259" key="1">
    <source>
        <dbReference type="PROSITE" id="PS51464"/>
    </source>
</evidence>
<evidence type="ECO:0000313" key="2">
    <source>
        <dbReference type="EMBL" id="GAQ24719.1"/>
    </source>
</evidence>
<dbReference type="SUPFAM" id="SSF53697">
    <property type="entry name" value="SIS domain"/>
    <property type="match status" value="1"/>
</dbReference>
<dbReference type="PROSITE" id="PS51464">
    <property type="entry name" value="SIS"/>
    <property type="match status" value="1"/>
</dbReference>
<dbReference type="InterPro" id="IPR046348">
    <property type="entry name" value="SIS_dom_sf"/>
</dbReference>
<dbReference type="GO" id="GO:0004360">
    <property type="term" value="F:glutamine-fructose-6-phosphate transaminase (isomerizing) activity"/>
    <property type="evidence" value="ECO:0007669"/>
    <property type="project" value="TreeGrafter"/>
</dbReference>
<protein>
    <submittedName>
        <fullName evidence="2">Fructoselysine 6-phosphate deglycase</fullName>
    </submittedName>
</protein>
<evidence type="ECO:0000313" key="3">
    <source>
        <dbReference type="Proteomes" id="UP000062160"/>
    </source>
</evidence>
<dbReference type="InterPro" id="IPR035490">
    <property type="entry name" value="GlmS/FrlB_SIS"/>
</dbReference>
<dbReference type="Pfam" id="PF01380">
    <property type="entry name" value="SIS"/>
    <property type="match status" value="1"/>
</dbReference>
<dbReference type="InterPro" id="IPR001347">
    <property type="entry name" value="SIS_dom"/>
</dbReference>
<dbReference type="AlphaFoldDB" id="A0A0U9HKX0"/>
<sequence length="323" mass="36534">MEIKNMVSEIKSKLDARGGLKAIYFAACGGSQAAIYPAKYLIQCEAKNIATGIFNSSEFVNATPAMIDDRCICIICSLKATPETVEAVKAANEKGAITVAMTGFADSEMAKNGQYSIIYSNGQNQVYSKANQALALKFCFEVLKQFEDFPYYDEAMQAYDYIDNIIEKGKKDILPLAQKFAKDFKDDSVFYVLASGPAYPAAYSMACCHLMEMQQKHAVYLHSGEYFHGPFETTNETVPVILIKSVGKTRPLDDRVERFLKKYAPRHMILDMQEFDIGKIDEHVVEYFASPILTPMERFMVSTMADLRGRSMDERRYMWKVEY</sequence>
<accession>A0A0U9HKX0</accession>
<dbReference type="STRING" id="224999.GCA_001485475_00725"/>
<dbReference type="PANTHER" id="PTHR10937">
    <property type="entry name" value="GLUCOSAMINE--FRUCTOSE-6-PHOSPHATE AMINOTRANSFERASE, ISOMERIZING"/>
    <property type="match status" value="1"/>
</dbReference>
<reference evidence="2" key="1">
    <citation type="journal article" date="2016" name="Genome Announc.">
        <title>Draft Genome Sequence of the Syntrophic Lactate-Degrading Bacterium Tepidanaerobacter syntrophicus JLT.</title>
        <authorList>
            <person name="Matsuura N."/>
            <person name="Ohashi A."/>
            <person name="Tourlousse D.M."/>
            <person name="Sekiguchi Y."/>
        </authorList>
    </citation>
    <scope>NUCLEOTIDE SEQUENCE [LARGE SCALE GENOMIC DNA]</scope>
    <source>
        <strain evidence="2">JL</strain>
    </source>
</reference>
<organism evidence="2">
    <name type="scientific">Tepidanaerobacter syntrophicus</name>
    <dbReference type="NCBI Taxonomy" id="224999"/>
    <lineage>
        <taxon>Bacteria</taxon>
        <taxon>Bacillati</taxon>
        <taxon>Bacillota</taxon>
        <taxon>Clostridia</taxon>
        <taxon>Thermosediminibacterales</taxon>
        <taxon>Tepidanaerobacteraceae</taxon>
        <taxon>Tepidanaerobacter</taxon>
    </lineage>
</organism>